<feature type="region of interest" description="Disordered" evidence="1">
    <location>
        <begin position="670"/>
        <end position="692"/>
    </location>
</feature>
<keyword evidence="3" id="KW-1185">Reference proteome</keyword>
<feature type="region of interest" description="Disordered" evidence="1">
    <location>
        <begin position="1218"/>
        <end position="1306"/>
    </location>
</feature>
<feature type="compositionally biased region" description="Basic residues" evidence="1">
    <location>
        <begin position="925"/>
        <end position="936"/>
    </location>
</feature>
<feature type="region of interest" description="Disordered" evidence="1">
    <location>
        <begin position="1140"/>
        <end position="1161"/>
    </location>
</feature>
<protein>
    <recommendedName>
        <fullName evidence="4">Titin</fullName>
    </recommendedName>
</protein>
<feature type="region of interest" description="Disordered" evidence="1">
    <location>
        <begin position="766"/>
        <end position="1027"/>
    </location>
</feature>
<feature type="compositionally biased region" description="Polar residues" evidence="1">
    <location>
        <begin position="946"/>
        <end position="956"/>
    </location>
</feature>
<feature type="compositionally biased region" description="Basic and acidic residues" evidence="1">
    <location>
        <begin position="671"/>
        <end position="681"/>
    </location>
</feature>
<feature type="compositionally biased region" description="Basic and acidic residues" evidence="1">
    <location>
        <begin position="781"/>
        <end position="797"/>
    </location>
</feature>
<evidence type="ECO:0008006" key="4">
    <source>
        <dbReference type="Google" id="ProtNLM"/>
    </source>
</evidence>
<feature type="compositionally biased region" description="Polar residues" evidence="1">
    <location>
        <begin position="860"/>
        <end position="870"/>
    </location>
</feature>
<name>A0ABD2MP75_9CUCU</name>
<reference evidence="2 3" key="1">
    <citation type="journal article" date="2021" name="BMC Biol.">
        <title>Horizontally acquired antibacterial genes associated with adaptive radiation of ladybird beetles.</title>
        <authorList>
            <person name="Li H.S."/>
            <person name="Tang X.F."/>
            <person name="Huang Y.H."/>
            <person name="Xu Z.Y."/>
            <person name="Chen M.L."/>
            <person name="Du X.Y."/>
            <person name="Qiu B.Y."/>
            <person name="Chen P.T."/>
            <person name="Zhang W."/>
            <person name="Slipinski A."/>
            <person name="Escalona H.E."/>
            <person name="Waterhouse R.M."/>
            <person name="Zwick A."/>
            <person name="Pang H."/>
        </authorList>
    </citation>
    <scope>NUCLEOTIDE SEQUENCE [LARGE SCALE GENOMIC DNA]</scope>
    <source>
        <strain evidence="2">SYSU2018</strain>
    </source>
</reference>
<feature type="compositionally biased region" description="Basic residues" evidence="1">
    <location>
        <begin position="798"/>
        <end position="807"/>
    </location>
</feature>
<evidence type="ECO:0000313" key="3">
    <source>
        <dbReference type="Proteomes" id="UP001516400"/>
    </source>
</evidence>
<feature type="compositionally biased region" description="Basic and acidic residues" evidence="1">
    <location>
        <begin position="988"/>
        <end position="1010"/>
    </location>
</feature>
<evidence type="ECO:0000313" key="2">
    <source>
        <dbReference type="EMBL" id="KAL3268195.1"/>
    </source>
</evidence>
<dbReference type="Proteomes" id="UP001516400">
    <property type="component" value="Unassembled WGS sequence"/>
</dbReference>
<feature type="compositionally biased region" description="Polar residues" evidence="1">
    <location>
        <begin position="1016"/>
        <end position="1027"/>
    </location>
</feature>
<feature type="compositionally biased region" description="Basic and acidic residues" evidence="1">
    <location>
        <begin position="1252"/>
        <end position="1268"/>
    </location>
</feature>
<organism evidence="2 3">
    <name type="scientific">Cryptolaemus montrouzieri</name>
    <dbReference type="NCBI Taxonomy" id="559131"/>
    <lineage>
        <taxon>Eukaryota</taxon>
        <taxon>Metazoa</taxon>
        <taxon>Ecdysozoa</taxon>
        <taxon>Arthropoda</taxon>
        <taxon>Hexapoda</taxon>
        <taxon>Insecta</taxon>
        <taxon>Pterygota</taxon>
        <taxon>Neoptera</taxon>
        <taxon>Endopterygota</taxon>
        <taxon>Coleoptera</taxon>
        <taxon>Polyphaga</taxon>
        <taxon>Cucujiformia</taxon>
        <taxon>Coccinelloidea</taxon>
        <taxon>Coccinellidae</taxon>
        <taxon>Scymninae</taxon>
        <taxon>Scymnini</taxon>
        <taxon>Cryptolaemus</taxon>
    </lineage>
</organism>
<comment type="caution">
    <text evidence="2">The sequence shown here is derived from an EMBL/GenBank/DDBJ whole genome shotgun (WGS) entry which is preliminary data.</text>
</comment>
<gene>
    <name evidence="2" type="ORF">HHI36_007320</name>
</gene>
<dbReference type="EMBL" id="JABFTP020000021">
    <property type="protein sequence ID" value="KAL3268195.1"/>
    <property type="molecule type" value="Genomic_DNA"/>
</dbReference>
<feature type="compositionally biased region" description="Polar residues" evidence="1">
    <location>
        <begin position="1272"/>
        <end position="1281"/>
    </location>
</feature>
<sequence>MPIEEVSIHAEVKSSSEPIIQPITAVTIETQTGNSLKSQSSEPLRKDFTVTYNQPVDAQTQAQLSQEFIDWEGDTRQRETITISKVVKGDEETIQFATKQMATQDPQPLIEEPDDDLLIEANYKKCTEADSKSTELNITNSKPNQPFETVFVEPDETTTEVIVDADGTKRIIVKKLHRTVVRHQQHVQQQKLTSFSTLTQDNVPISHSFSQVTLQGQQSSTTVARGDGRKETLSNRQFGGKIVTGSSGGDIDVKEFQTEPESHYTVIESQKPDEVEVDGVKLHEGDVTFVDDANKLVSAEQAHVTYENSHIHTSSSSVRAVVQQVTRKVIRKTRRIIRRIVIIDGKEQITEEVVEEPEEVEVTEEGIPRVSINVTRTEDGTTIENQQFEENIQEPIQTTITTVEEEHPVKIVSEPILEISEQRHEEEKERFVPIISPPEIINVESEIQEINVQSPQKSVNEVIEDIENKKTPEMQEIENNILKITEEETVPSAVEGDQRYVVDLSPPPQSAQLVTITTQTSFESHKDIPPSGMAVYKNVEVETSAPIAQTVSIQSPSVEVEPRKENEFPLTDTLLVSEVAQIQPAELEEKIEISVAPNQAPNVKTIQITDDDQKLQKLLTNGSQKSHVQISVHEDVEVSPLESKDVTLTNRKDLKTINMHEITREFITQEQKTDEKGKESEPETIVTTPSQTEKLEKVTPLSPRKNQHQTVEIAVSLEEKPIDWKFETAKISSSITVEKHGITDEEKLQRDIDFTLPSITQIMNVSRPTTRTEEVPSILEPSEHEKSLTPSDIDHGGRKSKRKKKIKTPVEESPITSIQKSPIISVEKSPISPVMKSPVASPDEKEDEIQEKIISEVASIETSLAESTDITIPPDSQELEESPKPTLAPFESLTESDREEKDTGYDADKTTVDESLIEDDDQEKKKRRKKKKRQKVKAKETDESHVPQTVSESSPIGESVVFTDDDIPPTKQVLEEVFPKKKKNKKTKKEEIKEPELEEKPEPIEQQAKDEELESANDSLHTFSTISDVGTVKIIEEKIETPSKEQAGEMSTEIITTVPVLEAVFTQEEPSQTSPVVEEIPAKIVEQIDTKPTSVQTSPEVPIETIEYSVQTDEEPQLEKPEIVESSSQVELYVTEINTQTTPKVASPEPIAPELTETSIQTTTPDKIEVNEEFAQTDEIVLPEPEVVERVDSGMQTHQPCLSVEEVQTSPTEIAKVETVEAEMQAQPSPDIHSVQTSPLPSAPPVEDAATETDKETLSPQLSEEKIPVAETTENATQVQPTPEDHSAQTSPLPLAPTTEDASVETEVDYVPPQIREIVEKMETLTQTSPTPSAIAQLTPPSSPSEYEVLVEAAISIPTHSKESGKSVWMNTEPTEDQGIEIEEKPLSGDVAVEVSVDDLVLKKYSTITDFLDNERSDMENQKSETPSEGLVISSVVTDMNEEKVNEIKKRQKLLNNLKKHQYKSQ</sequence>
<feature type="compositionally biased region" description="Basic and acidic residues" evidence="1">
    <location>
        <begin position="895"/>
        <end position="912"/>
    </location>
</feature>
<accession>A0ABD2MP75</accession>
<proteinExistence type="predicted"/>
<evidence type="ECO:0000256" key="1">
    <source>
        <dbReference type="SAM" id="MobiDB-lite"/>
    </source>
</evidence>